<dbReference type="Gene3D" id="3.20.20.110">
    <property type="entry name" value="Ribulose bisphosphate carboxylase, large subunit, C-terminal domain"/>
    <property type="match status" value="1"/>
</dbReference>
<dbReference type="Pfam" id="PF00016">
    <property type="entry name" value="RuBisCO_large"/>
    <property type="match status" value="1"/>
</dbReference>
<dbReference type="AlphaFoldDB" id="A0A9W5XIB0"/>
<dbReference type="InterPro" id="IPR000685">
    <property type="entry name" value="RuBisCO_lsu_C"/>
</dbReference>
<organism evidence="2 3">
    <name type="scientific">Micromonospora sediminimaris</name>
    <dbReference type="NCBI Taxonomy" id="547162"/>
    <lineage>
        <taxon>Bacteria</taxon>
        <taxon>Bacillati</taxon>
        <taxon>Actinomycetota</taxon>
        <taxon>Actinomycetes</taxon>
        <taxon>Micromonosporales</taxon>
        <taxon>Micromonosporaceae</taxon>
        <taxon>Micromonospora</taxon>
    </lineage>
</organism>
<protein>
    <recommendedName>
        <fullName evidence="1">Ribulose bisphosphate carboxylase large subunit C-terminal domain-containing protein</fullName>
    </recommendedName>
</protein>
<comment type="caution">
    <text evidence="2">The sequence shown here is derived from an EMBL/GenBank/DDBJ whole genome shotgun (WGS) entry which is preliminary data.</text>
</comment>
<name>A0A9W5XIB0_9ACTN</name>
<accession>A0A9W5XIB0</accession>
<proteinExistence type="predicted"/>
<dbReference type="GO" id="GO:0000287">
    <property type="term" value="F:magnesium ion binding"/>
    <property type="evidence" value="ECO:0007669"/>
    <property type="project" value="InterPro"/>
</dbReference>
<reference evidence="2" key="1">
    <citation type="submission" date="2021-01" db="EMBL/GenBank/DDBJ databases">
        <title>Whole genome shotgun sequence of Verrucosispora sediminis NBRC 107745.</title>
        <authorList>
            <person name="Komaki H."/>
            <person name="Tamura T."/>
        </authorList>
    </citation>
    <scope>NUCLEOTIDE SEQUENCE</scope>
    <source>
        <strain evidence="2">NBRC 107745</strain>
    </source>
</reference>
<evidence type="ECO:0000259" key="1">
    <source>
        <dbReference type="Pfam" id="PF00016"/>
    </source>
</evidence>
<sequence>MNWRDQILDPDSLDLDAFVRATYSFAVPAGADVRQAAVQMLRILTQRSQRLGLRYSSYDPQFTGAVIHVGPVSTWTDVTLALPLVHAAPSEGLSHLFQLLTSAAEYSYADGVWLQRVDLPRPFLTALPGPQLGIDGIRSMLGVRRRPLLALETGCRIETLDQSVLDQYRKVLVAGADLLVDDMLLGDPPSPTLALQYRLPHLVAVCRRAAEESGRQKAYITCLAGTPSQIMRKAEWAATNGAKGFVVNGFSQGLGTLEDLSSHRFGACLIATNMGSGMVSRPSTGGVHRVGVDEQVISKLSRLAGADAVHTGTTGAECFDINWSDAVRALAQPLQLPGKRIPGAFRVAEGDLQMINIWPNIRELGHDTIFEIHSAILGDSDVRSRTRRFLELMEGLADATDNASALTVYRALAGRDVKLRAELDKVDLEHW</sequence>
<keyword evidence="3" id="KW-1185">Reference proteome</keyword>
<gene>
    <name evidence="2" type="ORF">Vse01_06950</name>
</gene>
<dbReference type="GO" id="GO:0016984">
    <property type="term" value="F:ribulose-bisphosphate carboxylase activity"/>
    <property type="evidence" value="ECO:0007669"/>
    <property type="project" value="InterPro"/>
</dbReference>
<evidence type="ECO:0000313" key="2">
    <source>
        <dbReference type="EMBL" id="GIJ31547.1"/>
    </source>
</evidence>
<dbReference type="EMBL" id="BOPD01000006">
    <property type="protein sequence ID" value="GIJ31547.1"/>
    <property type="molecule type" value="Genomic_DNA"/>
</dbReference>
<dbReference type="SUPFAM" id="SSF51649">
    <property type="entry name" value="RuBisCo, C-terminal domain"/>
    <property type="match status" value="1"/>
</dbReference>
<dbReference type="OrthoDB" id="9764279at2"/>
<evidence type="ECO:0000313" key="3">
    <source>
        <dbReference type="Proteomes" id="UP000607311"/>
    </source>
</evidence>
<dbReference type="Proteomes" id="UP000607311">
    <property type="component" value="Unassembled WGS sequence"/>
</dbReference>
<dbReference type="RefSeq" id="WP_093402581.1">
    <property type="nucleotide sequence ID" value="NZ_BOPD01000006.1"/>
</dbReference>
<dbReference type="InterPro" id="IPR036376">
    <property type="entry name" value="RuBisCO_lsu_C_sf"/>
</dbReference>
<feature type="domain" description="Ribulose bisphosphate carboxylase large subunit C-terminal" evidence="1">
    <location>
        <begin position="167"/>
        <end position="317"/>
    </location>
</feature>